<feature type="transmembrane region" description="Helical" evidence="8">
    <location>
        <begin position="233"/>
        <end position="260"/>
    </location>
</feature>
<feature type="transmembrane region" description="Helical" evidence="8">
    <location>
        <begin position="64"/>
        <end position="88"/>
    </location>
</feature>
<sequence length="496" mass="53578">MEKLEKLEKPPSTVLVTDIATAESQDVRSPRAWLSKIASWGIEVRGIAPVPVEERTDRRYINVFFVWFTMSTNLLPIVTGMVGTLSFGLSLRDASLVILFFSLLCAIPPAYLGTFGARTGLRQMLHARFTFGYYLISIIVVLNLCTIAGFGIIDCVLGGMTLAAVSDGQINATVGIVIIALCGMVISFGGYRFLHQFERYSWIFTLVAIVIATGVGGRHLATQAVVTETPAPATIVSFGGVIAGFLIPWAAMASDFAVYCHPSVSTFRIFTYIYAGLLAPSIPLMVLGAAIGAVTSSNPSWSAGNDAYSAGGILEAMLHPVNGFGKFVTVLLAFSLLGNLAAAMYSISLNFQIIIPIMSRVPRFLFTIIYTAIAIPVSISAATSFFNSLENFLYIIAYWSAAFVAIVTTEHFIFRKADCTQYNPDNVNDPRKLPSGIAAIAAIGLSFGLVVPCMSQIWYTGPLAETTGDLGFEVALLLAPVLYLGLRSIEVRFWRV</sequence>
<feature type="transmembrane region" description="Helical" evidence="8">
    <location>
        <begin position="363"/>
        <end position="386"/>
    </location>
</feature>
<feature type="transmembrane region" description="Helical" evidence="8">
    <location>
        <begin position="470"/>
        <end position="486"/>
    </location>
</feature>
<gene>
    <name evidence="9" type="ORF">BDW59DRAFT_170810</name>
</gene>
<evidence type="ECO:0000256" key="3">
    <source>
        <dbReference type="ARBA" id="ARBA00022448"/>
    </source>
</evidence>
<protein>
    <submittedName>
        <fullName evidence="9">Permease for cytosine/purines, uracil, thiamine, allantoin-domain-containing protein</fullName>
    </submittedName>
</protein>
<accession>A0ABR4ILN3</accession>
<comment type="similarity">
    <text evidence="2 7">Belongs to the purine-cytosine permease (2.A.39) family.</text>
</comment>
<evidence type="ECO:0000256" key="5">
    <source>
        <dbReference type="ARBA" id="ARBA00022989"/>
    </source>
</evidence>
<keyword evidence="10" id="KW-1185">Reference proteome</keyword>
<feature type="transmembrane region" description="Helical" evidence="8">
    <location>
        <begin position="173"/>
        <end position="194"/>
    </location>
</feature>
<feature type="transmembrane region" description="Helical" evidence="8">
    <location>
        <begin position="435"/>
        <end position="458"/>
    </location>
</feature>
<feature type="transmembrane region" description="Helical" evidence="8">
    <location>
        <begin position="327"/>
        <end position="351"/>
    </location>
</feature>
<evidence type="ECO:0000256" key="8">
    <source>
        <dbReference type="SAM" id="Phobius"/>
    </source>
</evidence>
<dbReference type="InterPro" id="IPR026030">
    <property type="entry name" value="Pur-cyt_permease_Fcy2/21/22"/>
</dbReference>
<evidence type="ECO:0000313" key="10">
    <source>
        <dbReference type="Proteomes" id="UP001610335"/>
    </source>
</evidence>
<dbReference type="PIRSF" id="PIRSF002744">
    <property type="entry name" value="Pur-cyt_permease"/>
    <property type="match status" value="1"/>
</dbReference>
<keyword evidence="6 7" id="KW-0472">Membrane</keyword>
<evidence type="ECO:0000256" key="2">
    <source>
        <dbReference type="ARBA" id="ARBA00008974"/>
    </source>
</evidence>
<comment type="subcellular location">
    <subcellularLocation>
        <location evidence="1">Membrane</location>
        <topology evidence="1">Multi-pass membrane protein</topology>
    </subcellularLocation>
</comment>
<evidence type="ECO:0000313" key="9">
    <source>
        <dbReference type="EMBL" id="KAL2828679.1"/>
    </source>
</evidence>
<dbReference type="PANTHER" id="PTHR31806">
    <property type="entry name" value="PURINE-CYTOSINE PERMEASE FCY2-RELATED"/>
    <property type="match status" value="1"/>
</dbReference>
<feature type="transmembrane region" description="Helical" evidence="8">
    <location>
        <begin position="201"/>
        <end position="221"/>
    </location>
</feature>
<dbReference type="Proteomes" id="UP001610335">
    <property type="component" value="Unassembled WGS sequence"/>
</dbReference>
<feature type="transmembrane region" description="Helical" evidence="8">
    <location>
        <begin position="272"/>
        <end position="294"/>
    </location>
</feature>
<evidence type="ECO:0000256" key="6">
    <source>
        <dbReference type="ARBA" id="ARBA00023136"/>
    </source>
</evidence>
<organism evidence="9 10">
    <name type="scientific">Aspergillus cavernicola</name>
    <dbReference type="NCBI Taxonomy" id="176166"/>
    <lineage>
        <taxon>Eukaryota</taxon>
        <taxon>Fungi</taxon>
        <taxon>Dikarya</taxon>
        <taxon>Ascomycota</taxon>
        <taxon>Pezizomycotina</taxon>
        <taxon>Eurotiomycetes</taxon>
        <taxon>Eurotiomycetidae</taxon>
        <taxon>Eurotiales</taxon>
        <taxon>Aspergillaceae</taxon>
        <taxon>Aspergillus</taxon>
        <taxon>Aspergillus subgen. Nidulantes</taxon>
    </lineage>
</organism>
<dbReference type="PANTHER" id="PTHR31806:SF5">
    <property type="entry name" value="PURINE-CYTOSINE PERMEASE FCY21"/>
    <property type="match status" value="1"/>
</dbReference>
<keyword evidence="3 7" id="KW-0813">Transport</keyword>
<dbReference type="Gene3D" id="1.10.4160.10">
    <property type="entry name" value="Hydantoin permease"/>
    <property type="match status" value="1"/>
</dbReference>
<feature type="transmembrane region" description="Helical" evidence="8">
    <location>
        <begin position="94"/>
        <end position="112"/>
    </location>
</feature>
<keyword evidence="5 8" id="KW-1133">Transmembrane helix</keyword>
<evidence type="ECO:0000256" key="1">
    <source>
        <dbReference type="ARBA" id="ARBA00004141"/>
    </source>
</evidence>
<dbReference type="Pfam" id="PF02133">
    <property type="entry name" value="Transp_cyt_pur"/>
    <property type="match status" value="1"/>
</dbReference>
<name>A0ABR4ILN3_9EURO</name>
<feature type="transmembrane region" description="Helical" evidence="8">
    <location>
        <begin position="133"/>
        <end position="153"/>
    </location>
</feature>
<keyword evidence="4 8" id="KW-0812">Transmembrane</keyword>
<evidence type="ECO:0000256" key="7">
    <source>
        <dbReference type="PIRNR" id="PIRNR002744"/>
    </source>
</evidence>
<reference evidence="9 10" key="1">
    <citation type="submission" date="2024-07" db="EMBL/GenBank/DDBJ databases">
        <title>Section-level genome sequencing and comparative genomics of Aspergillus sections Usti and Cavernicolus.</title>
        <authorList>
            <consortium name="Lawrence Berkeley National Laboratory"/>
            <person name="Nybo J.L."/>
            <person name="Vesth T.C."/>
            <person name="Theobald S."/>
            <person name="Frisvad J.C."/>
            <person name="Larsen T.O."/>
            <person name="Kjaerboelling I."/>
            <person name="Rothschild-Mancinelli K."/>
            <person name="Lyhne E.K."/>
            <person name="Kogle M.E."/>
            <person name="Barry K."/>
            <person name="Clum A."/>
            <person name="Na H."/>
            <person name="Ledsgaard L."/>
            <person name="Lin J."/>
            <person name="Lipzen A."/>
            <person name="Kuo A."/>
            <person name="Riley R."/>
            <person name="Mondo S."/>
            <person name="LaButti K."/>
            <person name="Haridas S."/>
            <person name="Pangalinan J."/>
            <person name="Salamov A.A."/>
            <person name="Simmons B.A."/>
            <person name="Magnuson J.K."/>
            <person name="Chen J."/>
            <person name="Drula E."/>
            <person name="Henrissat B."/>
            <person name="Wiebenga A."/>
            <person name="Lubbers R.J."/>
            <person name="Gomes A.C."/>
            <person name="Makela M.R."/>
            <person name="Stajich J."/>
            <person name="Grigoriev I.V."/>
            <person name="Mortensen U.H."/>
            <person name="De vries R.P."/>
            <person name="Baker S.E."/>
            <person name="Andersen M.R."/>
        </authorList>
    </citation>
    <scope>NUCLEOTIDE SEQUENCE [LARGE SCALE GENOMIC DNA]</scope>
    <source>
        <strain evidence="9 10">CBS 600.67</strain>
    </source>
</reference>
<feature type="transmembrane region" description="Helical" evidence="8">
    <location>
        <begin position="392"/>
        <end position="414"/>
    </location>
</feature>
<dbReference type="InterPro" id="IPR001248">
    <property type="entry name" value="Pur-cyt_permease"/>
</dbReference>
<comment type="caution">
    <text evidence="9">The sequence shown here is derived from an EMBL/GenBank/DDBJ whole genome shotgun (WGS) entry which is preliminary data.</text>
</comment>
<evidence type="ECO:0000256" key="4">
    <source>
        <dbReference type="ARBA" id="ARBA00022692"/>
    </source>
</evidence>
<dbReference type="EMBL" id="JBFXLS010000019">
    <property type="protein sequence ID" value="KAL2828679.1"/>
    <property type="molecule type" value="Genomic_DNA"/>
</dbReference>
<proteinExistence type="inferred from homology"/>